<organism evidence="3 4">
    <name type="scientific">Arthrobotrys musiformis</name>
    <dbReference type="NCBI Taxonomy" id="47236"/>
    <lineage>
        <taxon>Eukaryota</taxon>
        <taxon>Fungi</taxon>
        <taxon>Dikarya</taxon>
        <taxon>Ascomycota</taxon>
        <taxon>Pezizomycotina</taxon>
        <taxon>Orbiliomycetes</taxon>
        <taxon>Orbiliales</taxon>
        <taxon>Orbiliaceae</taxon>
        <taxon>Arthrobotrys</taxon>
    </lineage>
</organism>
<comment type="caution">
    <text evidence="3">The sequence shown here is derived from an EMBL/GenBank/DDBJ whole genome shotgun (WGS) entry which is preliminary data.</text>
</comment>
<reference evidence="3 4" key="1">
    <citation type="submission" date="2023-08" db="EMBL/GenBank/DDBJ databases">
        <authorList>
            <person name="Palmer J.M."/>
        </authorList>
    </citation>
    <scope>NUCLEOTIDE SEQUENCE [LARGE SCALE GENOMIC DNA]</scope>
    <source>
        <strain evidence="3 4">TWF481</strain>
    </source>
</reference>
<keyword evidence="1" id="KW-0040">ANK repeat</keyword>
<dbReference type="AlphaFoldDB" id="A0AAV9WG92"/>
<evidence type="ECO:0000256" key="1">
    <source>
        <dbReference type="PROSITE-ProRule" id="PRU00023"/>
    </source>
</evidence>
<evidence type="ECO:0000313" key="4">
    <source>
        <dbReference type="Proteomes" id="UP001370758"/>
    </source>
</evidence>
<dbReference type="Pfam" id="PF14420">
    <property type="entry name" value="Clr5"/>
    <property type="match status" value="1"/>
</dbReference>
<sequence>MSEVKKSRKRARPCPRLDDDDVKEEMRQLYQVLLWKPDEIAAEINRNHNLTVTPNQVRDKLNKWGYKKRFCPGQSEAIYRHIAERSKLGKQSEVVIDGVIMLYGKKLQRAMTRNVKATVQHHISKGIINAPVTSELPENIQICTPKPISNLELFLPRVPVARHIPISIQYNLPIWQFSRSLENINLRYPSPGLYNSENLKITAHHSIPHSPLLRLIIYKISNNLDSSWDSNFGHEMLILERVNQFRLREPLKRLLSNDSLTIRAVCENILPWLYMRQDHELVQFICETHGIKLNRYEALRKFRSDFLKWGASSLVGHELSPAWIKMAFEEIESAKSLPRSLLDLETLLEVCRDFPGSMMVFQRIWDQKPFPDIDILTQIEEKYNWVGSTPLAMQDLDQLRVALGLGFTRFQSGLTIRAILNDNYDVVRAFLEHFDLIEDRNNNLSSTILKTGDRTNQKRTWEKIEIPLFHQIITKALAVETLPQHRRECRMYKGEHAWKHRLSELRTTTGPPAIHEIEHEDVEYEVEYEDIEYDVEYEDLEYEVKYEDFEYGGWSSVINRALVLVAYLNPEMVDYIIKVLSWANPSLTQSEVTQRAPNSGKRLFGNFYHDEQYFLKFEYEDILRQFRILLNWPNAKMIDSYIQLPTERLQLEYSRVFGSSSAVCPPVKPICAALLLRRPEAFLLFFESSTAELRHLLSPGGNHRTDFTFDGKFIQACHSRDVRRIQDLWDYRIKAVPCPNINLFQDPEIEIFLRKKDFNTASSLSLQSESHFIRIKTFLAIAEAWATDTLVPRPGTSCKVTDKNTPSNLLQTILDAGILLPPQGTESGSSEFQVYNKKYGIILRDAISSKRVELVDFLLRFEKQVNLRSSWAPRDLPASEPTSQGRLEDLRLEREGCSLRKLGFIPSSRCAYFAAQSSLEILKLLIEHGFNINEDACGCPILTGRYNPWCFGGMTALHGAIKSGNMETIVFVLQKGPDIYARCGNFPSSIEFAIYRGRLDAIALILSIDPNCYNIALQAAETTEYAYIAEYVRNWTPENASSNILSDQNTSQSNISEYLPVAFSAGSP</sequence>
<protein>
    <recommendedName>
        <fullName evidence="2">Clr5 domain-containing protein</fullName>
    </recommendedName>
</protein>
<dbReference type="Gene3D" id="1.25.40.20">
    <property type="entry name" value="Ankyrin repeat-containing domain"/>
    <property type="match status" value="1"/>
</dbReference>
<keyword evidence="4" id="KW-1185">Reference proteome</keyword>
<dbReference type="SMART" id="SM00248">
    <property type="entry name" value="ANK"/>
    <property type="match status" value="4"/>
</dbReference>
<dbReference type="PROSITE" id="PS50088">
    <property type="entry name" value="ANK_REPEAT"/>
    <property type="match status" value="1"/>
</dbReference>
<gene>
    <name evidence="3" type="ORF">TWF481_006295</name>
</gene>
<feature type="domain" description="Clr5" evidence="2">
    <location>
        <begin position="20"/>
        <end position="68"/>
    </location>
</feature>
<evidence type="ECO:0000313" key="3">
    <source>
        <dbReference type="EMBL" id="KAK6507874.1"/>
    </source>
</evidence>
<evidence type="ECO:0000259" key="2">
    <source>
        <dbReference type="Pfam" id="PF14420"/>
    </source>
</evidence>
<name>A0AAV9WG92_9PEZI</name>
<dbReference type="PROSITE" id="PS50297">
    <property type="entry name" value="ANK_REP_REGION"/>
    <property type="match status" value="1"/>
</dbReference>
<dbReference type="EMBL" id="JAVHJL010000003">
    <property type="protein sequence ID" value="KAK6507874.1"/>
    <property type="molecule type" value="Genomic_DNA"/>
</dbReference>
<dbReference type="InterPro" id="IPR025676">
    <property type="entry name" value="Clr5_dom"/>
</dbReference>
<dbReference type="SUPFAM" id="SSF48403">
    <property type="entry name" value="Ankyrin repeat"/>
    <property type="match status" value="1"/>
</dbReference>
<dbReference type="InterPro" id="IPR002110">
    <property type="entry name" value="Ankyrin_rpt"/>
</dbReference>
<accession>A0AAV9WG92</accession>
<dbReference type="InterPro" id="IPR036770">
    <property type="entry name" value="Ankyrin_rpt-contain_sf"/>
</dbReference>
<feature type="repeat" description="ANK" evidence="1">
    <location>
        <begin position="952"/>
        <end position="984"/>
    </location>
</feature>
<dbReference type="Proteomes" id="UP001370758">
    <property type="component" value="Unassembled WGS sequence"/>
</dbReference>
<proteinExistence type="predicted"/>